<dbReference type="InterPro" id="IPR007145">
    <property type="entry name" value="MAP65_Ase1_PRC1"/>
</dbReference>
<feature type="compositionally biased region" description="Low complexity" evidence="2">
    <location>
        <begin position="742"/>
        <end position="771"/>
    </location>
</feature>
<dbReference type="PANTHER" id="PTHR19321">
    <property type="entry name" value="PROTEIN REGULATOR OF CYTOKINESIS 1 PRC1-RELATED"/>
    <property type="match status" value="1"/>
</dbReference>
<evidence type="ECO:0000256" key="2">
    <source>
        <dbReference type="SAM" id="MobiDB-lite"/>
    </source>
</evidence>
<protein>
    <submittedName>
        <fullName evidence="3">Anaphase spindle elongation protein 1</fullName>
    </submittedName>
</protein>
<dbReference type="GO" id="GO:0051256">
    <property type="term" value="P:mitotic spindle midzone assembly"/>
    <property type="evidence" value="ECO:0007669"/>
    <property type="project" value="TreeGrafter"/>
</dbReference>
<accession>A0A2C5XBQ4</accession>
<feature type="region of interest" description="Disordered" evidence="2">
    <location>
        <begin position="381"/>
        <end position="412"/>
    </location>
</feature>
<dbReference type="GO" id="GO:0008017">
    <property type="term" value="F:microtubule binding"/>
    <property type="evidence" value="ECO:0007669"/>
    <property type="project" value="InterPro"/>
</dbReference>
<evidence type="ECO:0000313" key="3">
    <source>
        <dbReference type="EMBL" id="PHH54421.1"/>
    </source>
</evidence>
<sequence length="810" mass="89815">MDASFLSHQVNSIIEQLHGLFDDIGVPSHDREARETELFAALSDTLNNHVRQVNSEKKDLIEEAQQLISAIRQMEASLEDGKESIREKEDDGLRVTYPLVRCLKVLHEKHQQIHRIHRERFAQVKKLADALESYSSHLEPTFVSIPLPPTNPKAPVPLNFDLSPSYVDKLDVEFTRVYDEYTQRIQTVQSLSEKIISLWAELGTPQAQTDSAIVKHYRDSPEQLGLHQEDLNRLEMKHDKLLNEKKAREKHLNDLKASVENMWSMLGVDEAERKAFLNANRGCGVRQINEFEDEMSRLSELKRQNLHLFVEDARCKLQELWDALYFSEDEMLEFTPAFSDVYSDALLDAHEREIARLECLREQRAPMLTLIDKHKDLTAQKEELAQSSQDASRLMMRGQKGERRDPGKLLREEKMRKRIAKELPKVVAELRKALEKYEGEFSVPFLVQGERYLDTLEEEAGSTGRKGAASQPRPKTPGAPVMPSNSASSTAKARPLSKAISMGNLKTNTTAVTTAQSAGRGAAKMTAAGAKQQPQQPPRPASTAPGSIGRSGPGSPTRIPARAPLANLKYGKGSPERAPALRPSSRAEAGTLRHGDAPIMRAPPPKMRDPPRLETPMNPYKAAGLHDNMTGSIVRSVETEDVFGPPSASIMAVSQFNASRYAYASSSSATSSRPDSLLGGPRQVSGSSTQISGSENWETYDDTSEPEPDASDAYYAKLRIAQGKRYAEELAMNRSIEDMKAHSQSHAPSYSHASYHSNGSQGGYSSSASGNKRIRGFPQPVNTHGVLVDADGNRVPSGGEWTDEDAGYSF</sequence>
<comment type="caution">
    <text evidence="3">The sequence shown here is derived from an EMBL/GenBank/DDBJ whole genome shotgun (WGS) entry which is preliminary data.</text>
</comment>
<keyword evidence="4" id="KW-1185">Reference proteome</keyword>
<keyword evidence="1" id="KW-0175">Coiled coil</keyword>
<evidence type="ECO:0000256" key="1">
    <source>
        <dbReference type="SAM" id="Coils"/>
    </source>
</evidence>
<proteinExistence type="predicted"/>
<dbReference type="OrthoDB" id="642895at2759"/>
<dbReference type="STRING" id="1035309.A0A2C5XBQ4"/>
<feature type="region of interest" description="Disordered" evidence="2">
    <location>
        <begin position="739"/>
        <end position="810"/>
    </location>
</feature>
<feature type="region of interest" description="Disordered" evidence="2">
    <location>
        <begin position="667"/>
        <end position="711"/>
    </location>
</feature>
<dbReference type="AlphaFoldDB" id="A0A2C5XBQ4"/>
<reference evidence="3 4" key="1">
    <citation type="journal article" date="2013" name="Fungal Biol.">
        <title>Analysis of microsatellite markers in the genome of the plant pathogen Ceratocystis fimbriata.</title>
        <authorList>
            <person name="Simpson M.C."/>
            <person name="Wilken P.M."/>
            <person name="Coetzee M.P."/>
            <person name="Wingfield M.J."/>
            <person name="Wingfield B.D."/>
        </authorList>
    </citation>
    <scope>NUCLEOTIDE SEQUENCE [LARGE SCALE GENOMIC DNA]</scope>
    <source>
        <strain evidence="3 4">CBS 114723</strain>
    </source>
</reference>
<feature type="region of interest" description="Disordered" evidence="2">
    <location>
        <begin position="458"/>
        <end position="495"/>
    </location>
</feature>
<feature type="compositionally biased region" description="Low complexity" evidence="2">
    <location>
        <begin position="541"/>
        <end position="556"/>
    </location>
</feature>
<feature type="compositionally biased region" description="Acidic residues" evidence="2">
    <location>
        <begin position="801"/>
        <end position="810"/>
    </location>
</feature>
<evidence type="ECO:0000313" key="4">
    <source>
        <dbReference type="Proteomes" id="UP000222788"/>
    </source>
</evidence>
<feature type="compositionally biased region" description="Polar residues" evidence="2">
    <location>
        <begin position="684"/>
        <end position="697"/>
    </location>
</feature>
<reference evidence="3 4" key="2">
    <citation type="journal article" date="2013" name="IMA Fungus">
        <title>IMA Genome-F 1: Ceratocystis fimbriata: Draft nuclear genome sequence for the plant pathogen, Ceratocystis fimbriata.</title>
        <authorList>
            <person name="Wilken P.M."/>
            <person name="Steenkamp E.T."/>
            <person name="Wingfield M.J."/>
            <person name="de Beer Z.W."/>
            <person name="Wingfield B.D."/>
        </authorList>
    </citation>
    <scope>NUCLEOTIDE SEQUENCE [LARGE SCALE GENOMIC DNA]</scope>
    <source>
        <strain evidence="3 4">CBS 114723</strain>
    </source>
</reference>
<name>A0A2C5XBQ4_9PEZI</name>
<dbReference type="EMBL" id="APWK03000027">
    <property type="protein sequence ID" value="PHH54421.1"/>
    <property type="molecule type" value="Genomic_DNA"/>
</dbReference>
<dbReference type="PANTHER" id="PTHR19321:SF41">
    <property type="entry name" value="FASCETTO-RELATED"/>
    <property type="match status" value="1"/>
</dbReference>
<dbReference type="Proteomes" id="UP000222788">
    <property type="component" value="Unassembled WGS sequence"/>
</dbReference>
<feature type="coiled-coil region" evidence="1">
    <location>
        <begin position="43"/>
        <end position="91"/>
    </location>
</feature>
<dbReference type="Pfam" id="PF03999">
    <property type="entry name" value="MAP65_ASE1"/>
    <property type="match status" value="1"/>
</dbReference>
<dbReference type="Gene3D" id="1.20.58.1520">
    <property type="match status" value="1"/>
</dbReference>
<feature type="compositionally biased region" description="Acidic residues" evidence="2">
    <location>
        <begin position="698"/>
        <end position="710"/>
    </location>
</feature>
<feature type="coiled-coil region" evidence="1">
    <location>
        <begin position="224"/>
        <end position="251"/>
    </location>
</feature>
<organism evidence="3 4">
    <name type="scientific">Ceratocystis fimbriata CBS 114723</name>
    <dbReference type="NCBI Taxonomy" id="1035309"/>
    <lineage>
        <taxon>Eukaryota</taxon>
        <taxon>Fungi</taxon>
        <taxon>Dikarya</taxon>
        <taxon>Ascomycota</taxon>
        <taxon>Pezizomycotina</taxon>
        <taxon>Sordariomycetes</taxon>
        <taxon>Hypocreomycetidae</taxon>
        <taxon>Microascales</taxon>
        <taxon>Ceratocystidaceae</taxon>
        <taxon>Ceratocystis</taxon>
    </lineage>
</organism>
<feature type="compositionally biased region" description="Basic and acidic residues" evidence="2">
    <location>
        <begin position="399"/>
        <end position="412"/>
    </location>
</feature>
<dbReference type="GO" id="GO:1990023">
    <property type="term" value="C:mitotic spindle midzone"/>
    <property type="evidence" value="ECO:0007669"/>
    <property type="project" value="TreeGrafter"/>
</dbReference>
<dbReference type="GO" id="GO:0005737">
    <property type="term" value="C:cytoplasm"/>
    <property type="evidence" value="ECO:0007669"/>
    <property type="project" value="TreeGrafter"/>
</dbReference>
<gene>
    <name evidence="3" type="primary">ase1</name>
    <name evidence="3" type="ORF">CFIMG_002597RA</name>
</gene>
<feature type="region of interest" description="Disordered" evidence="2">
    <location>
        <begin position="515"/>
        <end position="613"/>
    </location>
</feature>